<dbReference type="Proteomes" id="UP001060504">
    <property type="component" value="Unassembled WGS sequence"/>
</dbReference>
<dbReference type="EMBL" id="BPRH01003558">
    <property type="protein sequence ID" value="GJF09813.1"/>
    <property type="molecule type" value="Genomic_DNA"/>
</dbReference>
<protein>
    <submittedName>
        <fullName evidence="2">Uncharacterized protein</fullName>
    </submittedName>
</protein>
<sequence>MAHMAEGTATGSADPANEAVATTGLFLLMTAIISLAFALANWGAAETTMAVLFSVLALMTFATSIACFISQATEETAA</sequence>
<evidence type="ECO:0000256" key="1">
    <source>
        <dbReference type="SAM" id="Phobius"/>
    </source>
</evidence>
<evidence type="ECO:0000313" key="3">
    <source>
        <dbReference type="Proteomes" id="UP001060504"/>
    </source>
</evidence>
<evidence type="ECO:0000313" key="2">
    <source>
        <dbReference type="EMBL" id="GJF09813.1"/>
    </source>
</evidence>
<keyword evidence="1" id="KW-0472">Membrane</keyword>
<feature type="transmembrane region" description="Helical" evidence="1">
    <location>
        <begin position="51"/>
        <end position="72"/>
    </location>
</feature>
<gene>
    <name evidence="2" type="ORF">NGTWS1702_33980</name>
</gene>
<organism evidence="2 3">
    <name type="scientific">Mycolicibacterium cyprinidarum</name>
    <dbReference type="NCBI Taxonomy" id="2860311"/>
    <lineage>
        <taxon>Bacteria</taxon>
        <taxon>Bacillati</taxon>
        <taxon>Actinomycetota</taxon>
        <taxon>Actinomycetes</taxon>
        <taxon>Mycobacteriales</taxon>
        <taxon>Mycobacteriaceae</taxon>
        <taxon>Mycolicibacterium</taxon>
    </lineage>
</organism>
<keyword evidence="1" id="KW-0812">Transmembrane</keyword>
<proteinExistence type="predicted"/>
<reference evidence="2 3" key="1">
    <citation type="submission" date="2021-08" db="EMBL/GenBank/DDBJ databases">
        <title>Draft genome sequence of Mycolicibacterium sp. NGTWS1702 strain.</title>
        <authorList>
            <person name="Matsumoto M."/>
            <person name="Tang B.C.C."/>
            <person name="Machida Y."/>
            <person name="Matoyama H."/>
            <person name="Kishihara T."/>
            <person name="Sato S."/>
            <person name="Kondo I."/>
            <person name="Sano M."/>
            <person name="Kato G."/>
        </authorList>
    </citation>
    <scope>NUCLEOTIDE SEQUENCE [LARGE SCALE GENOMIC DNA]</scope>
    <source>
        <strain evidence="2 3">NGTWSNA01</strain>
    </source>
</reference>
<keyword evidence="1" id="KW-1133">Transmembrane helix</keyword>
<keyword evidence="3" id="KW-1185">Reference proteome</keyword>
<comment type="caution">
    <text evidence="2">The sequence shown here is derived from an EMBL/GenBank/DDBJ whole genome shotgun (WGS) entry which is preliminary data.</text>
</comment>
<name>A0ABQ4V6E5_9MYCO</name>
<feature type="transmembrane region" description="Helical" evidence="1">
    <location>
        <begin position="20"/>
        <end position="39"/>
    </location>
</feature>
<accession>A0ABQ4V6E5</accession>